<comment type="caution">
    <text evidence="2">The sequence shown here is derived from an EMBL/GenBank/DDBJ whole genome shotgun (WGS) entry which is preliminary data.</text>
</comment>
<dbReference type="EMBL" id="JACSIT010000115">
    <property type="protein sequence ID" value="MBC6994971.1"/>
    <property type="molecule type" value="Genomic_DNA"/>
</dbReference>
<feature type="domain" description="Secretion system C-terminal sorting" evidence="1">
    <location>
        <begin position="451"/>
        <end position="517"/>
    </location>
</feature>
<protein>
    <submittedName>
        <fullName evidence="2">T9SS type A sorting domain-containing protein</fullName>
    </submittedName>
</protein>
<organism evidence="2 3">
    <name type="scientific">Neolewinella lacunae</name>
    <dbReference type="NCBI Taxonomy" id="1517758"/>
    <lineage>
        <taxon>Bacteria</taxon>
        <taxon>Pseudomonadati</taxon>
        <taxon>Bacteroidota</taxon>
        <taxon>Saprospiria</taxon>
        <taxon>Saprospirales</taxon>
        <taxon>Lewinellaceae</taxon>
        <taxon>Neolewinella</taxon>
    </lineage>
</organism>
<dbReference type="SUPFAM" id="SSF50998">
    <property type="entry name" value="Quinoprotein alcohol dehydrogenase-like"/>
    <property type="match status" value="1"/>
</dbReference>
<evidence type="ECO:0000313" key="2">
    <source>
        <dbReference type="EMBL" id="MBC6994971.1"/>
    </source>
</evidence>
<dbReference type="Proteomes" id="UP000650081">
    <property type="component" value="Unassembled WGS sequence"/>
</dbReference>
<dbReference type="NCBIfam" id="TIGR04183">
    <property type="entry name" value="Por_Secre_tail"/>
    <property type="match status" value="1"/>
</dbReference>
<evidence type="ECO:0000313" key="3">
    <source>
        <dbReference type="Proteomes" id="UP000650081"/>
    </source>
</evidence>
<evidence type="ECO:0000259" key="1">
    <source>
        <dbReference type="Pfam" id="PF18962"/>
    </source>
</evidence>
<dbReference type="AlphaFoldDB" id="A0A923PLL4"/>
<sequence length="526" mass="57301">MLRAPQLAADDLGYTYSCGYSSRGEFYDLLFVGNDRLAVGNDNSQYFVAQTDRRGNPRWLKRFSGLQSSSYASNSPMRILPNAGGGVKIVSRVNADVVYGRDTLASLGDSRHILLADIDTLGNVVQSHIINTEIQELTVAKSATVGDVLLAGTFTGGFCRVGSETLTSNVSPSYFVARIGGDGQVKWLQKITPKPEWLSALRIHGMVETSRGEVVVATNPMWINARFIGPCPQEPRYVTLNALRGSTGETLWQQDLLSATSGLVTDIKEVANGDLLLTGAYAGELWANNGQTAPAPSLSNCNFLSGFRVRVSPQGDVLKLVANPVGMIPQKIEILANGAYATLDTRRYDRDPTIDPVAFFSGTVLSIFSPTDQLLSMQGLTETFDNDPIVDMVQHEGNLLVAGNYRGTLAGTPIVTHNHFTDQFIFMAKFNVASLTTFPERAPIQRADVLLFPNPASDVLNVAVRDNFFEATEVRIYDLAGQMVKVIPEVAGRSQFSIAVDQLVPGVYLLQIGPKSSKDFFRFIKQ</sequence>
<proteinExistence type="predicted"/>
<accession>A0A923PLL4</accession>
<keyword evidence="3" id="KW-1185">Reference proteome</keyword>
<reference evidence="2" key="1">
    <citation type="submission" date="2020-08" db="EMBL/GenBank/DDBJ databases">
        <title>Lewinella bacteria from marine environments.</title>
        <authorList>
            <person name="Zhong Y."/>
        </authorList>
    </citation>
    <scope>NUCLEOTIDE SEQUENCE</scope>
    <source>
        <strain evidence="2">KCTC 42187</strain>
    </source>
</reference>
<dbReference type="RefSeq" id="WP_187467027.1">
    <property type="nucleotide sequence ID" value="NZ_JACSIT010000115.1"/>
</dbReference>
<dbReference type="InterPro" id="IPR011047">
    <property type="entry name" value="Quinoprotein_ADH-like_sf"/>
</dbReference>
<dbReference type="InterPro" id="IPR026444">
    <property type="entry name" value="Secre_tail"/>
</dbReference>
<gene>
    <name evidence="2" type="ORF">H9S92_12400</name>
</gene>
<dbReference type="Pfam" id="PF18962">
    <property type="entry name" value="Por_Secre_tail"/>
    <property type="match status" value="1"/>
</dbReference>
<name>A0A923PLL4_9BACT</name>